<dbReference type="AlphaFoldDB" id="T1I868"/>
<dbReference type="Proteomes" id="UP000015103">
    <property type="component" value="Unassembled WGS sequence"/>
</dbReference>
<dbReference type="STRING" id="13249.T1I868"/>
<dbReference type="InterPro" id="IPR020835">
    <property type="entry name" value="Catalase_sf"/>
</dbReference>
<dbReference type="HOGENOM" id="CLU_2712071_0_0_1"/>
<sequence length="73" mass="8557">RVLLRHLTTCSFRYNSSEDDNFSQPGILWRSYSDNDKNNLVLNLVGNLKKAENFIQERAVGLFFQVDEQFGRM</sequence>
<proteinExistence type="predicted"/>
<evidence type="ECO:0000313" key="3">
    <source>
        <dbReference type="Proteomes" id="UP000015103"/>
    </source>
</evidence>
<accession>T1I868</accession>
<keyword evidence="3" id="KW-1185">Reference proteome</keyword>
<dbReference type="Pfam" id="PF06628">
    <property type="entry name" value="Catalase-rel"/>
    <property type="match status" value="1"/>
</dbReference>
<organism evidence="2 3">
    <name type="scientific">Rhodnius prolixus</name>
    <name type="common">Triatomid bug</name>
    <dbReference type="NCBI Taxonomy" id="13249"/>
    <lineage>
        <taxon>Eukaryota</taxon>
        <taxon>Metazoa</taxon>
        <taxon>Ecdysozoa</taxon>
        <taxon>Arthropoda</taxon>
        <taxon>Hexapoda</taxon>
        <taxon>Insecta</taxon>
        <taxon>Pterygota</taxon>
        <taxon>Neoptera</taxon>
        <taxon>Paraneoptera</taxon>
        <taxon>Hemiptera</taxon>
        <taxon>Heteroptera</taxon>
        <taxon>Panheteroptera</taxon>
        <taxon>Cimicomorpha</taxon>
        <taxon>Reduviidae</taxon>
        <taxon>Triatominae</taxon>
        <taxon>Rhodnius</taxon>
    </lineage>
</organism>
<dbReference type="InterPro" id="IPR010582">
    <property type="entry name" value="Catalase_immune_responsive"/>
</dbReference>
<dbReference type="VEuPathDB" id="VectorBase:RPRC012490"/>
<evidence type="ECO:0000313" key="2">
    <source>
        <dbReference type="EnsemblMetazoa" id="RPRC012490-PA"/>
    </source>
</evidence>
<name>T1I868_RHOPR</name>
<dbReference type="OMA" id="DEQFGRM"/>
<reference evidence="2" key="1">
    <citation type="submission" date="2015-05" db="UniProtKB">
        <authorList>
            <consortium name="EnsemblMetazoa"/>
        </authorList>
    </citation>
    <scope>IDENTIFICATION</scope>
</reference>
<feature type="domain" description="Catalase immune-responsive" evidence="1">
    <location>
        <begin position="17"/>
        <end position="72"/>
    </location>
</feature>
<dbReference type="SUPFAM" id="SSF56634">
    <property type="entry name" value="Heme-dependent catalase-like"/>
    <property type="match status" value="1"/>
</dbReference>
<protein>
    <submittedName>
        <fullName evidence="2">Catalase-rel domain-containing protein</fullName>
    </submittedName>
</protein>
<evidence type="ECO:0000259" key="1">
    <source>
        <dbReference type="Pfam" id="PF06628"/>
    </source>
</evidence>
<dbReference type="Gene3D" id="2.40.180.10">
    <property type="entry name" value="Catalase core domain"/>
    <property type="match status" value="1"/>
</dbReference>
<dbReference type="InParanoid" id="T1I868"/>
<dbReference type="GO" id="GO:0020037">
    <property type="term" value="F:heme binding"/>
    <property type="evidence" value="ECO:0007669"/>
    <property type="project" value="InterPro"/>
</dbReference>
<dbReference type="EnsemblMetazoa" id="RPRC012490-RA">
    <property type="protein sequence ID" value="RPRC012490-PA"/>
    <property type="gene ID" value="RPRC012490"/>
</dbReference>
<dbReference type="EMBL" id="ACPB03030279">
    <property type="status" value="NOT_ANNOTATED_CDS"/>
    <property type="molecule type" value="Genomic_DNA"/>
</dbReference>